<evidence type="ECO:0000313" key="3">
    <source>
        <dbReference type="Proteomes" id="UP000621500"/>
    </source>
</evidence>
<evidence type="ECO:0008006" key="4">
    <source>
        <dbReference type="Google" id="ProtNLM"/>
    </source>
</evidence>
<name>A0ABQ4EH25_9ACTN</name>
<reference evidence="2 3" key="1">
    <citation type="submission" date="2021-01" db="EMBL/GenBank/DDBJ databases">
        <title>Whole genome shotgun sequence of Plantactinospora mayteni NBRC 109088.</title>
        <authorList>
            <person name="Komaki H."/>
            <person name="Tamura T."/>
        </authorList>
    </citation>
    <scope>NUCLEOTIDE SEQUENCE [LARGE SCALE GENOMIC DNA]</scope>
    <source>
        <strain evidence="2 3">NBRC 109088</strain>
    </source>
</reference>
<proteinExistence type="predicted"/>
<feature type="compositionally biased region" description="Low complexity" evidence="1">
    <location>
        <begin position="755"/>
        <end position="772"/>
    </location>
</feature>
<dbReference type="Proteomes" id="UP000621500">
    <property type="component" value="Unassembled WGS sequence"/>
</dbReference>
<comment type="caution">
    <text evidence="2">The sequence shown here is derived from an EMBL/GenBank/DDBJ whole genome shotgun (WGS) entry which is preliminary data.</text>
</comment>
<accession>A0ABQ4EH25</accession>
<feature type="region of interest" description="Disordered" evidence="1">
    <location>
        <begin position="291"/>
        <end position="326"/>
    </location>
</feature>
<organism evidence="2 3">
    <name type="scientific">Plantactinospora mayteni</name>
    <dbReference type="NCBI Taxonomy" id="566021"/>
    <lineage>
        <taxon>Bacteria</taxon>
        <taxon>Bacillati</taxon>
        <taxon>Actinomycetota</taxon>
        <taxon>Actinomycetes</taxon>
        <taxon>Micromonosporales</taxon>
        <taxon>Micromonosporaceae</taxon>
        <taxon>Plantactinospora</taxon>
    </lineage>
</organism>
<sequence>MTSALTKAQELALCEFARTADLAHVLDRASVLFRPVVATATTLPGYLVDAMFAAGDQWLATLAGNVTALEEDPVLRRRVAATGRAVLAPIVLVPAKSATARWTLPDRRALLAAADPLTDGGWVDGPGGDVAGSLRRSTDSGLLRSLVVSPFPPLVLRALEAAPELTRAEQLRALLSLHSYGVSDELAKALRKAAVRRRLRPDVGEVAAEATTRRGGLARLRSAVAAAESTAGAVDELYRDPGRAAEILSLRTELDWTALRSAHEADPFPAAAADALADRPDCPEEMLNALSQRAAPAPNARPTKRRAVRGLPGDSPPRPAGQPGPDRFAEEMLYRIRPAGQVLDLAHAGGRPGSAVEDPPTLAGWSAFRHRLADLVAATIGADPHAWRELRRRLPRARGTVAEVLAEAAAGAAEPTDPAADGGPWPGAADCPPPGVVPKREATRMAFVAVLDAAPYDVQRALLPYLDERTAYDLLAYGEWRPEWAAFAAPDGPERERRLLARRPSLPADRIQALAELDDPAVNAGLFYQRLATWDQRYALLAGTPLGSATGRLPLDPAFRASLLDVTGTAGVWGRAGARTTLKKNRLAPLVGCGDPELVAHFFDNIPLRSRSLQLRLLLGVWEHSGRDAAGKLMPRWFQESVRTFVGDLLAADDPDHALSRLREAVYTEVSPGNLVRRLRTSGRDLDWLLAEGYRWDWQVMVDEHRRKALPAEVLAELCTLPDCPDDLRRTLPPTAARASQRLAELYPAPKPEPRTAARTPGRPGAARAARPTSKREILGALGPHWAPSPAGAAPKPPAPRAAAGDVGARTAWSTITPARSALSGLDGYPADVRIDIQTLVSRHLDDAPDAWVLAIRLLPEFPGSLPELLATASAAVR</sequence>
<protein>
    <recommendedName>
        <fullName evidence="4">Secreted protein</fullName>
    </recommendedName>
</protein>
<evidence type="ECO:0000256" key="1">
    <source>
        <dbReference type="SAM" id="MobiDB-lite"/>
    </source>
</evidence>
<dbReference type="EMBL" id="BONX01000003">
    <property type="protein sequence ID" value="GIG94020.1"/>
    <property type="molecule type" value="Genomic_DNA"/>
</dbReference>
<gene>
    <name evidence="2" type="ORF">Pma05_05930</name>
</gene>
<feature type="region of interest" description="Disordered" evidence="1">
    <location>
        <begin position="744"/>
        <end position="806"/>
    </location>
</feature>
<dbReference type="RefSeq" id="WP_203855684.1">
    <property type="nucleotide sequence ID" value="NZ_BAAAZQ010000002.1"/>
</dbReference>
<evidence type="ECO:0000313" key="2">
    <source>
        <dbReference type="EMBL" id="GIG94020.1"/>
    </source>
</evidence>
<keyword evidence="3" id="KW-1185">Reference proteome</keyword>